<dbReference type="Proteomes" id="UP000054821">
    <property type="component" value="Unassembled WGS sequence"/>
</dbReference>
<reference evidence="1 4" key="2">
    <citation type="submission" date="2017-02" db="EMBL/GenBank/DDBJ databases">
        <title>Genomes of Trichoderma spp. with biocontrol activity.</title>
        <authorList>
            <person name="Gardiner D."/>
            <person name="Kazan K."/>
            <person name="Vos C."/>
            <person name="Harvey P."/>
        </authorList>
    </citation>
    <scope>NUCLEOTIDE SEQUENCE [LARGE SCALE GENOMIC DNA]</scope>
    <source>
        <strain evidence="1 4">A5MH</strain>
    </source>
</reference>
<evidence type="ECO:0000313" key="1">
    <source>
        <dbReference type="EMBL" id="PNP43776.1"/>
    </source>
</evidence>
<reference evidence="2 3" key="1">
    <citation type="journal article" date="2016" name="Genome Announc.">
        <title>Draft Whole-Genome Sequence of Trichoderma gamsii T6085, a Promising Biocontrol Agent of Fusarium Head Blight on Wheat.</title>
        <authorList>
            <person name="Baroncelli R."/>
            <person name="Zapparata A."/>
            <person name="Piaggeschi G."/>
            <person name="Sarrocco S."/>
            <person name="Vannacci G."/>
        </authorList>
    </citation>
    <scope>NUCLEOTIDE SEQUENCE [LARGE SCALE GENOMIC DNA]</scope>
    <source>
        <strain evidence="2 3">T6085</strain>
    </source>
</reference>
<evidence type="ECO:0000313" key="3">
    <source>
        <dbReference type="Proteomes" id="UP000054821"/>
    </source>
</evidence>
<dbReference type="GeneID" id="29987983"/>
<dbReference type="Proteomes" id="UP000236546">
    <property type="component" value="Unassembled WGS sequence"/>
</dbReference>
<sequence length="181" mass="19413">MRYETLSFLAALPSAMASMSALAYHPPAKLLEQSQTDSACNFPPDFHIQNFVAKSNGTGPTAALSAYNFTFVDEVTSITTSCSFNSSSVSTTPPGLAPRYACAHGDVKFIWSDAQKQLTMVERICPTAKGTDQYEVTGSIVIPLSCTGSGACSTNSTDLDVKYTALDPVSDPTRRVKYWVS</sequence>
<comment type="caution">
    <text evidence="2">The sequence shown here is derived from an EMBL/GenBank/DDBJ whole genome shotgun (WGS) entry which is preliminary data.</text>
</comment>
<reference evidence="2" key="3">
    <citation type="submission" date="2017-08" db="EMBL/GenBank/DDBJ databases">
        <title>Trichoderma gamsii strain T6085, whole genome shotgun sequencing project.</title>
        <authorList>
            <person name="Baroncelli R."/>
        </authorList>
    </citation>
    <scope>NUCLEOTIDE SEQUENCE</scope>
    <source>
        <strain evidence="2">T6085</strain>
    </source>
</reference>
<dbReference type="EMBL" id="JPDN02000047">
    <property type="protein sequence ID" value="PON21596.1"/>
    <property type="molecule type" value="Genomic_DNA"/>
</dbReference>
<evidence type="ECO:0008006" key="5">
    <source>
        <dbReference type="Google" id="ProtNLM"/>
    </source>
</evidence>
<accession>A0A0W7VHT3</accession>
<protein>
    <recommendedName>
        <fullName evidence="5">AA1-like domain-containing protein</fullName>
    </recommendedName>
</protein>
<organism evidence="2 3">
    <name type="scientific">Trichoderma gamsii</name>
    <dbReference type="NCBI Taxonomy" id="398673"/>
    <lineage>
        <taxon>Eukaryota</taxon>
        <taxon>Fungi</taxon>
        <taxon>Dikarya</taxon>
        <taxon>Ascomycota</taxon>
        <taxon>Pezizomycotina</taxon>
        <taxon>Sordariomycetes</taxon>
        <taxon>Hypocreomycetidae</taxon>
        <taxon>Hypocreales</taxon>
        <taxon>Hypocreaceae</taxon>
        <taxon>Trichoderma</taxon>
    </lineage>
</organism>
<gene>
    <name evidence="2" type="ORF">TGAM01_v209485</name>
    <name evidence="1" type="ORF">TGAMA5MH_04058</name>
</gene>
<dbReference type="AlphaFoldDB" id="A0A0W7VHT3"/>
<proteinExistence type="predicted"/>
<evidence type="ECO:0000313" key="2">
    <source>
        <dbReference type="EMBL" id="PON21596.1"/>
    </source>
</evidence>
<keyword evidence="3" id="KW-1185">Reference proteome</keyword>
<evidence type="ECO:0000313" key="4">
    <source>
        <dbReference type="Proteomes" id="UP000236546"/>
    </source>
</evidence>
<dbReference type="OrthoDB" id="5239982at2759"/>
<name>A0A0W7VHT3_9HYPO</name>
<dbReference type="STRING" id="398673.A0A0W7VHT3"/>
<dbReference type="RefSeq" id="XP_018658938.1">
    <property type="nucleotide sequence ID" value="XM_018807900.1"/>
</dbReference>
<dbReference type="EMBL" id="MTYH01000036">
    <property type="protein sequence ID" value="PNP43776.1"/>
    <property type="molecule type" value="Genomic_DNA"/>
</dbReference>